<gene>
    <name evidence="2" type="ORF">MELIAE_LOCUS7993</name>
</gene>
<dbReference type="Gene3D" id="3.80.10.10">
    <property type="entry name" value="Ribonuclease Inhibitor"/>
    <property type="match status" value="2"/>
</dbReference>
<dbReference type="EMBL" id="OV121136">
    <property type="protein sequence ID" value="CAH0557226.1"/>
    <property type="molecule type" value="Genomic_DNA"/>
</dbReference>
<dbReference type="SMART" id="SM00368">
    <property type="entry name" value="LRR_RI"/>
    <property type="match status" value="6"/>
</dbReference>
<dbReference type="Pfam" id="PF13516">
    <property type="entry name" value="LRR_6"/>
    <property type="match status" value="3"/>
</dbReference>
<keyword evidence="3" id="KW-1185">Reference proteome</keyword>
<evidence type="ECO:0008006" key="4">
    <source>
        <dbReference type="Google" id="ProtNLM"/>
    </source>
</evidence>
<evidence type="ECO:0000256" key="1">
    <source>
        <dbReference type="ARBA" id="ARBA00022737"/>
    </source>
</evidence>
<dbReference type="InterPro" id="IPR052201">
    <property type="entry name" value="LRR-containing_regulator"/>
</dbReference>
<organism evidence="2 3">
    <name type="scientific">Brassicogethes aeneus</name>
    <name type="common">Rape pollen beetle</name>
    <name type="synonym">Meligethes aeneus</name>
    <dbReference type="NCBI Taxonomy" id="1431903"/>
    <lineage>
        <taxon>Eukaryota</taxon>
        <taxon>Metazoa</taxon>
        <taxon>Ecdysozoa</taxon>
        <taxon>Arthropoda</taxon>
        <taxon>Hexapoda</taxon>
        <taxon>Insecta</taxon>
        <taxon>Pterygota</taxon>
        <taxon>Neoptera</taxon>
        <taxon>Endopterygota</taxon>
        <taxon>Coleoptera</taxon>
        <taxon>Polyphaga</taxon>
        <taxon>Cucujiformia</taxon>
        <taxon>Nitidulidae</taxon>
        <taxon>Meligethinae</taxon>
        <taxon>Brassicogethes</taxon>
    </lineage>
</organism>
<dbReference type="PANTHER" id="PTHR24111">
    <property type="entry name" value="LEUCINE-RICH REPEAT-CONTAINING PROTEIN 34"/>
    <property type="match status" value="1"/>
</dbReference>
<proteinExistence type="predicted"/>
<sequence length="450" mass="51584">MCTENPNYHICNPKQIIRAALSHDFISLFCEKNSDGTRHLRLKGKDLFQRMGRRLKDHDMPEIVKYLKLTPTVTSIDFCYNEIGDSGLEILAKTFFNGENDLSYINFMHCDVTGRGLGYLNESEFFNLKEIRLNGNPLGPQSAGLIFNLLQKCSDLTYLDLAESQQTFESIAAICSFVERSRVKILDVSRVLPKDPMYINNSPALANDIGYLLDRNTSLLEIHLQKCDFIGHDMELLMYGLETNKHLIMLDVGCNNIGNYGLEVLAKWLKTKPPLRALNVSNNQIGEIGARALALVLPFTIIRLLDITNNHINDIGMNHLLFSLKKPDRIRLLYIWGNPFGEKTNLILDRLFKSGVLLQEHTDVKVYHVDGVAYQAYYPSNHYKHKYYCVMDHGCPVELKIKRNKVADEFSQPRALIDLKNYDRYPPVNLNLPKRYPCYDFCDSTCLDSK</sequence>
<dbReference type="InterPro" id="IPR001611">
    <property type="entry name" value="Leu-rich_rpt"/>
</dbReference>
<dbReference type="AlphaFoldDB" id="A0A9P0FK97"/>
<dbReference type="InterPro" id="IPR032675">
    <property type="entry name" value="LRR_dom_sf"/>
</dbReference>
<evidence type="ECO:0000313" key="2">
    <source>
        <dbReference type="EMBL" id="CAH0557226.1"/>
    </source>
</evidence>
<dbReference type="PANTHER" id="PTHR24111:SF0">
    <property type="entry name" value="LEUCINE-RICH REPEAT-CONTAINING PROTEIN"/>
    <property type="match status" value="1"/>
</dbReference>
<dbReference type="Proteomes" id="UP001154078">
    <property type="component" value="Chromosome 5"/>
</dbReference>
<evidence type="ECO:0000313" key="3">
    <source>
        <dbReference type="Proteomes" id="UP001154078"/>
    </source>
</evidence>
<reference evidence="2" key="1">
    <citation type="submission" date="2021-12" db="EMBL/GenBank/DDBJ databases">
        <authorList>
            <person name="King R."/>
        </authorList>
    </citation>
    <scope>NUCLEOTIDE SEQUENCE</scope>
</reference>
<protein>
    <recommendedName>
        <fullName evidence="4">Leucine-rich repeat-containing protein 34</fullName>
    </recommendedName>
</protein>
<dbReference type="OrthoDB" id="272549at2759"/>
<accession>A0A9P0FK97</accession>
<keyword evidence="1" id="KW-0677">Repeat</keyword>
<name>A0A9P0FK97_BRAAE</name>
<dbReference type="SUPFAM" id="SSF52047">
    <property type="entry name" value="RNI-like"/>
    <property type="match status" value="1"/>
</dbReference>